<dbReference type="Pfam" id="PF04607">
    <property type="entry name" value="RelA_SpoT"/>
    <property type="match status" value="1"/>
</dbReference>
<dbReference type="PANTHER" id="PTHR41773:SF1">
    <property type="entry name" value="RELA_SPOT DOMAIN-CONTAINING PROTEIN"/>
    <property type="match status" value="1"/>
</dbReference>
<dbReference type="RefSeq" id="WP_054824873.1">
    <property type="nucleotide sequence ID" value="NZ_CP045859.1"/>
</dbReference>
<evidence type="ECO:0000259" key="1">
    <source>
        <dbReference type="SMART" id="SM00954"/>
    </source>
</evidence>
<proteinExistence type="predicted"/>
<evidence type="ECO:0000313" key="3">
    <source>
        <dbReference type="Proteomes" id="UP000390336"/>
    </source>
</evidence>
<dbReference type="InterPro" id="IPR043519">
    <property type="entry name" value="NT_sf"/>
</dbReference>
<feature type="domain" description="RelA/SpoT" evidence="1">
    <location>
        <begin position="53"/>
        <end position="176"/>
    </location>
</feature>
<dbReference type="Gene3D" id="1.10.287.860">
    <property type="entry name" value="Nucleotidyltransferase"/>
    <property type="match status" value="1"/>
</dbReference>
<name>A0AAP9K9R7_9VIBR</name>
<evidence type="ECO:0000313" key="2">
    <source>
        <dbReference type="EMBL" id="QGH46868.1"/>
    </source>
</evidence>
<dbReference type="AlphaFoldDB" id="A0AAP9K9R7"/>
<dbReference type="Gene3D" id="3.30.460.10">
    <property type="entry name" value="Beta Polymerase, domain 2"/>
    <property type="match status" value="1"/>
</dbReference>
<protein>
    <recommendedName>
        <fullName evidence="1">RelA/SpoT domain-containing protein</fullName>
    </recommendedName>
</protein>
<dbReference type="Proteomes" id="UP000390336">
    <property type="component" value="Chromosome 1"/>
</dbReference>
<dbReference type="CDD" id="cd05399">
    <property type="entry name" value="NT_Rel-Spo_like"/>
    <property type="match status" value="1"/>
</dbReference>
<dbReference type="SUPFAM" id="SSF81301">
    <property type="entry name" value="Nucleotidyltransferase"/>
    <property type="match status" value="1"/>
</dbReference>
<sequence>MKDYKSKLWNDSPNLIRGFYESEQKYKSLCEEVEYILHKEIDKVGVEISSISSRSKSIESFCEKINRKQYSNPFKEMTDFSGARIVYLYEEDKEILEHVIENNFVVIEKVDKISTDNVDRFGYGALHYVVQLTENFTGPRYEELYGLYCEIQVRTILQDAWAVVAHHLSYKQESDVPKPLRRKLNALSGLFETADDQFSSIRKKRVAYKASVQEDIKNEKDSSLNVEMEADNLTAYLQVKYPDISDNNESKVVELLGDLKRCGYITLSELDDLMERSATAVRNYEKAHPPYDPVTDKHTKYKSVGLVRAALGITSDEYFEKFSDDSMRVRQKEKMTKFRKAVQAKDT</sequence>
<dbReference type="GO" id="GO:0015969">
    <property type="term" value="P:guanosine tetraphosphate metabolic process"/>
    <property type="evidence" value="ECO:0007669"/>
    <property type="project" value="InterPro"/>
</dbReference>
<dbReference type="EMBL" id="CP045859">
    <property type="protein sequence ID" value="QGH46868.1"/>
    <property type="molecule type" value="Genomic_DNA"/>
</dbReference>
<dbReference type="PANTHER" id="PTHR41773">
    <property type="entry name" value="GTP PYROPHOSPHATASE-RELATED"/>
    <property type="match status" value="1"/>
</dbReference>
<gene>
    <name evidence="2" type="ORF">APZ19_07115</name>
</gene>
<dbReference type="InterPro" id="IPR007685">
    <property type="entry name" value="RelA_SpoT"/>
</dbReference>
<organism evidence="2 3">
    <name type="scientific">Vibrio owensii</name>
    <dbReference type="NCBI Taxonomy" id="696485"/>
    <lineage>
        <taxon>Bacteria</taxon>
        <taxon>Pseudomonadati</taxon>
        <taxon>Pseudomonadota</taxon>
        <taxon>Gammaproteobacteria</taxon>
        <taxon>Vibrionales</taxon>
        <taxon>Vibrionaceae</taxon>
        <taxon>Vibrio</taxon>
    </lineage>
</organism>
<reference evidence="2 3" key="1">
    <citation type="journal article" date="2015" name="Genome Announc.">
        <title>Draft Genome Sequence of Vibrio owensii Strain SH-14, Which Causes Shrimp Acute Hepatopancreatic Necrosis Disease.</title>
        <authorList>
            <person name="Liu L."/>
            <person name="Xiao J."/>
            <person name="Xia X."/>
            <person name="Pan Y."/>
            <person name="Yan S."/>
            <person name="Wang Y."/>
        </authorList>
    </citation>
    <scope>NUCLEOTIDE SEQUENCE [LARGE SCALE GENOMIC DNA]</scope>
    <source>
        <strain evidence="2 3">SH14</strain>
    </source>
</reference>
<dbReference type="SMART" id="SM00954">
    <property type="entry name" value="RelA_SpoT"/>
    <property type="match status" value="1"/>
</dbReference>
<accession>A0AAP9K9R7</accession>